<evidence type="ECO:0000256" key="1">
    <source>
        <dbReference type="ARBA" id="ARBA00001964"/>
    </source>
</evidence>
<evidence type="ECO:0000313" key="5">
    <source>
        <dbReference type="EMBL" id="SHI14393.1"/>
    </source>
</evidence>
<dbReference type="Pfam" id="PF02780">
    <property type="entry name" value="Transketolase_C"/>
    <property type="match status" value="1"/>
</dbReference>
<evidence type="ECO:0000313" key="6">
    <source>
        <dbReference type="Proteomes" id="UP000183995"/>
    </source>
</evidence>
<comment type="cofactor">
    <cofactor evidence="1">
        <name>thiamine diphosphate</name>
        <dbReference type="ChEBI" id="CHEBI:58937"/>
    </cofactor>
</comment>
<dbReference type="AlphaFoldDB" id="A0A1M5YS13"/>
<sequence length="324" mass="34708">MAKIITYTQAIREAQDIEMARDSRVFICGEDVGVYGTAFGQTVGLMAKYGPMRVLDTPLSETAITSLGVGAAAVGLRPIVVHDFMDFMGVCMDEVLNQASKLAWMVGGQTRLSMVIRTQAGAGINAAAQHSQSLESFFTHMPGMKVVASSNPADMKGLLESAIRDDNPVIVLENKTLLGMEGEVPEGEYLVPIGKANIAREGSDVTIVSYGMMVNRCLAAAETLAAEGIRAEVIDLRSLVPLDKDAIFESIAKTNRLLIAHEAIGFSGYGAEIAALVAEEALDYLDAPIKRVTAPFTHCPFSPPLENAFVPNEDKIIQAVKTLM</sequence>
<dbReference type="PANTHER" id="PTHR43257">
    <property type="entry name" value="PYRUVATE DEHYDROGENASE E1 COMPONENT BETA SUBUNIT"/>
    <property type="match status" value="1"/>
</dbReference>
<dbReference type="RefSeq" id="WP_073080022.1">
    <property type="nucleotide sequence ID" value="NZ_FQXV01000010.1"/>
</dbReference>
<accession>A0A1M5YS13</accession>
<evidence type="ECO:0000256" key="2">
    <source>
        <dbReference type="ARBA" id="ARBA00023002"/>
    </source>
</evidence>
<keyword evidence="6" id="KW-1185">Reference proteome</keyword>
<organism evidence="5 6">
    <name type="scientific">Sporobacter termitidis DSM 10068</name>
    <dbReference type="NCBI Taxonomy" id="1123282"/>
    <lineage>
        <taxon>Bacteria</taxon>
        <taxon>Bacillati</taxon>
        <taxon>Bacillota</taxon>
        <taxon>Clostridia</taxon>
        <taxon>Eubacteriales</taxon>
        <taxon>Oscillospiraceae</taxon>
        <taxon>Sporobacter</taxon>
    </lineage>
</organism>
<dbReference type="SUPFAM" id="SSF52518">
    <property type="entry name" value="Thiamin diphosphate-binding fold (THDP-binding)"/>
    <property type="match status" value="1"/>
</dbReference>
<reference evidence="5 6" key="1">
    <citation type="submission" date="2016-11" db="EMBL/GenBank/DDBJ databases">
        <authorList>
            <person name="Jaros S."/>
            <person name="Januszkiewicz K."/>
            <person name="Wedrychowicz H."/>
        </authorList>
    </citation>
    <scope>NUCLEOTIDE SEQUENCE [LARGE SCALE GENOMIC DNA]</scope>
    <source>
        <strain evidence="5 6">DSM 10068</strain>
    </source>
</reference>
<protein>
    <submittedName>
        <fullName evidence="5">Pyruvate dehydrogenase E1 component beta subunit</fullName>
    </submittedName>
</protein>
<dbReference type="InterPro" id="IPR033248">
    <property type="entry name" value="Transketolase_C"/>
</dbReference>
<gene>
    <name evidence="5" type="ORF">SAMN02745823_02741</name>
</gene>
<dbReference type="EMBL" id="FQXV01000010">
    <property type="protein sequence ID" value="SHI14393.1"/>
    <property type="molecule type" value="Genomic_DNA"/>
</dbReference>
<keyword evidence="2" id="KW-0560">Oxidoreductase</keyword>
<dbReference type="CDD" id="cd07036">
    <property type="entry name" value="TPP_PYR_E1-PDHc-beta_like"/>
    <property type="match status" value="1"/>
</dbReference>
<dbReference type="GO" id="GO:0016491">
    <property type="term" value="F:oxidoreductase activity"/>
    <property type="evidence" value="ECO:0007669"/>
    <property type="project" value="UniProtKB-KW"/>
</dbReference>
<dbReference type="STRING" id="1123282.SAMN02745823_02741"/>
<dbReference type="OrthoDB" id="8732661at2"/>
<dbReference type="Pfam" id="PF02779">
    <property type="entry name" value="Transket_pyr"/>
    <property type="match status" value="1"/>
</dbReference>
<dbReference type="InterPro" id="IPR009014">
    <property type="entry name" value="Transketo_C/PFOR_II"/>
</dbReference>
<dbReference type="InterPro" id="IPR005475">
    <property type="entry name" value="Transketolase-like_Pyr-bd"/>
</dbReference>
<dbReference type="Gene3D" id="3.40.50.920">
    <property type="match status" value="1"/>
</dbReference>
<dbReference type="NCBIfam" id="NF006667">
    <property type="entry name" value="PRK09212.1"/>
    <property type="match status" value="1"/>
</dbReference>
<keyword evidence="3" id="KW-0786">Thiamine pyrophosphate</keyword>
<proteinExistence type="predicted"/>
<dbReference type="Proteomes" id="UP000183995">
    <property type="component" value="Unassembled WGS sequence"/>
</dbReference>
<dbReference type="FunFam" id="3.40.50.920:FF:000001">
    <property type="entry name" value="Pyruvate dehydrogenase E1 beta subunit"/>
    <property type="match status" value="1"/>
</dbReference>
<dbReference type="SUPFAM" id="SSF52922">
    <property type="entry name" value="TK C-terminal domain-like"/>
    <property type="match status" value="1"/>
</dbReference>
<name>A0A1M5YS13_9FIRM</name>
<feature type="domain" description="Transketolase-like pyrimidine-binding" evidence="4">
    <location>
        <begin position="5"/>
        <end position="180"/>
    </location>
</feature>
<keyword evidence="5" id="KW-0670">Pyruvate</keyword>
<evidence type="ECO:0000259" key="4">
    <source>
        <dbReference type="SMART" id="SM00861"/>
    </source>
</evidence>
<dbReference type="FunFam" id="3.40.50.970:FF:000001">
    <property type="entry name" value="Pyruvate dehydrogenase E1 beta subunit"/>
    <property type="match status" value="1"/>
</dbReference>
<dbReference type="InterPro" id="IPR029061">
    <property type="entry name" value="THDP-binding"/>
</dbReference>
<evidence type="ECO:0000256" key="3">
    <source>
        <dbReference type="ARBA" id="ARBA00023052"/>
    </source>
</evidence>
<dbReference type="SMART" id="SM00861">
    <property type="entry name" value="Transket_pyr"/>
    <property type="match status" value="1"/>
</dbReference>
<dbReference type="PANTHER" id="PTHR43257:SF2">
    <property type="entry name" value="PYRUVATE DEHYDROGENASE E1 COMPONENT SUBUNIT BETA"/>
    <property type="match status" value="1"/>
</dbReference>
<dbReference type="Gene3D" id="3.40.50.970">
    <property type="match status" value="1"/>
</dbReference>